<evidence type="ECO:0000256" key="1">
    <source>
        <dbReference type="ARBA" id="ARBA00023002"/>
    </source>
</evidence>
<keyword evidence="1 3" id="KW-0560">Oxidoreductase</keyword>
<organism evidence="3">
    <name type="scientific">uncultured delta proteobacterium</name>
    <dbReference type="NCBI Taxonomy" id="34034"/>
    <lineage>
        <taxon>Bacteria</taxon>
        <taxon>Deltaproteobacteria</taxon>
        <taxon>environmental samples</taxon>
    </lineage>
</organism>
<dbReference type="GO" id="GO:0016620">
    <property type="term" value="F:oxidoreductase activity, acting on the aldehyde or oxo group of donors, NAD or NADP as acceptor"/>
    <property type="evidence" value="ECO:0007669"/>
    <property type="project" value="InterPro"/>
</dbReference>
<dbReference type="SUPFAM" id="SSF53720">
    <property type="entry name" value="ALDH-like"/>
    <property type="match status" value="1"/>
</dbReference>
<accession>A0A212JC49</accession>
<dbReference type="InterPro" id="IPR015590">
    <property type="entry name" value="Aldehyde_DH_dom"/>
</dbReference>
<dbReference type="InterPro" id="IPR016161">
    <property type="entry name" value="Ald_DH/histidinol_DH"/>
</dbReference>
<proteinExistence type="predicted"/>
<feature type="domain" description="Aldehyde dehydrogenase" evidence="2">
    <location>
        <begin position="6"/>
        <end position="273"/>
    </location>
</feature>
<dbReference type="InterPro" id="IPR016163">
    <property type="entry name" value="Ald_DH_C"/>
</dbReference>
<gene>
    <name evidence="3" type="primary">sauS</name>
    <name evidence="3" type="ORF">KL86DPRO_11145</name>
</gene>
<dbReference type="AlphaFoldDB" id="A0A212JC49"/>
<protein>
    <submittedName>
        <fullName evidence="3">Sulfoacetaldehyde dehydrogenase (Acylating)</fullName>
        <ecNumber evidence="3">1.2.1.81</ecNumber>
    </submittedName>
</protein>
<dbReference type="Gene3D" id="3.40.309.10">
    <property type="entry name" value="Aldehyde Dehydrogenase, Chain A, domain 2"/>
    <property type="match status" value="1"/>
</dbReference>
<dbReference type="InterPro" id="IPR016162">
    <property type="entry name" value="Ald_DH_N"/>
</dbReference>
<evidence type="ECO:0000313" key="3">
    <source>
        <dbReference type="EMBL" id="SBV97020.1"/>
    </source>
</evidence>
<dbReference type="EMBL" id="FLUQ01000001">
    <property type="protein sequence ID" value="SBV97020.1"/>
    <property type="molecule type" value="Genomic_DNA"/>
</dbReference>
<dbReference type="Pfam" id="PF00171">
    <property type="entry name" value="Aldedh"/>
    <property type="match status" value="1"/>
</dbReference>
<dbReference type="CDD" id="cd07122">
    <property type="entry name" value="ALDH_F20_ACDH"/>
    <property type="match status" value="1"/>
</dbReference>
<name>A0A212JC49_9DELT</name>
<sequence length="463" mass="49877">MSDQKTEKTVVDSLIERARVAQKVAEGYSQERVLELARAIALTAIGNARKWAELTMEETGLGDLQSKINRINDRPRGVMRDLLTAKTVGVIEVDEKRDLIKLGKPVGVIGAIVPMTVPETVPVIKGMNSIMGRNATVFSPHPRSKKITAIVVNEMRATMKRFGAPEDLFLCIENPTLDQSQELMRKCDLVIATGGQGLVKAAYSSGTPAYGVGTGNVVSVVEESADVAAAAEKIIGSKINDLATGCSTENSILVQKTVYGAFIKAMQANGAKLCDAGEKAKLQNVLWADGHLNGSLICRPAPVIAKAAGIAVPADCNVLMVEEDGYGPDYPFSGEKLSVVLTVYRYDGFDDAVARVNAIQAYQGAGHSCGIHSANEDHIMQFALRTKTARVMINSPQNKANAGSFKNGMPFTISLGCGTWGGNSASENITYKHYINTTWVARWHEEWVQPDDKTLFGDVLAKF</sequence>
<dbReference type="Gene3D" id="3.40.605.10">
    <property type="entry name" value="Aldehyde Dehydrogenase, Chain A, domain 1"/>
    <property type="match status" value="1"/>
</dbReference>
<dbReference type="PANTHER" id="PTHR11699">
    <property type="entry name" value="ALDEHYDE DEHYDROGENASE-RELATED"/>
    <property type="match status" value="1"/>
</dbReference>
<dbReference type="EC" id="1.2.1.81" evidence="3"/>
<evidence type="ECO:0000259" key="2">
    <source>
        <dbReference type="Pfam" id="PF00171"/>
    </source>
</evidence>
<reference evidence="3" key="1">
    <citation type="submission" date="2016-04" db="EMBL/GenBank/DDBJ databases">
        <authorList>
            <person name="Evans L.H."/>
            <person name="Alamgir A."/>
            <person name="Owens N."/>
            <person name="Weber N.D."/>
            <person name="Virtaneva K."/>
            <person name="Barbian K."/>
            <person name="Babar A."/>
            <person name="Rosenke K."/>
        </authorList>
    </citation>
    <scope>NUCLEOTIDE SEQUENCE</scope>
    <source>
        <strain evidence="3">86</strain>
    </source>
</reference>